<dbReference type="RefSeq" id="WP_215792478.1">
    <property type="nucleotide sequence ID" value="NZ_JAHKKG010000011.1"/>
</dbReference>
<evidence type="ECO:0000256" key="1">
    <source>
        <dbReference type="SAM" id="SignalP"/>
    </source>
</evidence>
<feature type="signal peptide" evidence="1">
    <location>
        <begin position="1"/>
        <end position="24"/>
    </location>
</feature>
<accession>A0ABS5YZS6</accession>
<evidence type="ECO:0000313" key="2">
    <source>
        <dbReference type="EMBL" id="MBU2668208.1"/>
    </source>
</evidence>
<comment type="caution">
    <text evidence="2">The sequence shown here is derived from an EMBL/GenBank/DDBJ whole genome shotgun (WGS) entry which is preliminary data.</text>
</comment>
<dbReference type="Proteomes" id="UP001519654">
    <property type="component" value="Unassembled WGS sequence"/>
</dbReference>
<sequence>MRARHRHFLLALVSAVVLSLVTQPAPSSIQAVSCPGSTSWDNILHRCV</sequence>
<gene>
    <name evidence="2" type="ORF">KOI35_32320</name>
</gene>
<name>A0ABS5YZS6_9ACTN</name>
<feature type="chain" id="PRO_5046819950" evidence="1">
    <location>
        <begin position="25"/>
        <end position="48"/>
    </location>
</feature>
<evidence type="ECO:0000313" key="3">
    <source>
        <dbReference type="Proteomes" id="UP001519654"/>
    </source>
</evidence>
<keyword evidence="1" id="KW-0732">Signal</keyword>
<keyword evidence="3" id="KW-1185">Reference proteome</keyword>
<organism evidence="2 3">
    <name type="scientific">Paractinoplanes bogorensis</name>
    <dbReference type="NCBI Taxonomy" id="1610840"/>
    <lineage>
        <taxon>Bacteria</taxon>
        <taxon>Bacillati</taxon>
        <taxon>Actinomycetota</taxon>
        <taxon>Actinomycetes</taxon>
        <taxon>Micromonosporales</taxon>
        <taxon>Micromonosporaceae</taxon>
        <taxon>Paractinoplanes</taxon>
    </lineage>
</organism>
<reference evidence="2 3" key="1">
    <citation type="submission" date="2021-06" db="EMBL/GenBank/DDBJ databases">
        <title>Actinoplanes lichenicola sp. nov., and Actinoplanes ovalisporus sp. nov., isolated from lichen in Thailand.</title>
        <authorList>
            <person name="Saeng-In P."/>
            <person name="Kanchanasin P."/>
            <person name="Yuki M."/>
            <person name="Kudo T."/>
            <person name="Ohkuma M."/>
            <person name="Phongsopitanun W."/>
            <person name="Tanasupawat S."/>
        </authorList>
    </citation>
    <scope>NUCLEOTIDE SEQUENCE [LARGE SCALE GENOMIC DNA]</scope>
    <source>
        <strain evidence="2 3">NBRC 110975</strain>
    </source>
</reference>
<proteinExistence type="predicted"/>
<dbReference type="EMBL" id="JAHKKG010000011">
    <property type="protein sequence ID" value="MBU2668208.1"/>
    <property type="molecule type" value="Genomic_DNA"/>
</dbReference>
<protein>
    <submittedName>
        <fullName evidence="2">Uncharacterized protein</fullName>
    </submittedName>
</protein>